<feature type="domain" description="Alanine racemase N-terminal" evidence="5">
    <location>
        <begin position="35"/>
        <end position="237"/>
    </location>
</feature>
<keyword evidence="1 2" id="KW-0663">Pyridoxal phosphate</keyword>
<feature type="modified residue" description="N6-(pyridoxal phosphate)lysine" evidence="2 3">
    <location>
        <position position="45"/>
    </location>
</feature>
<dbReference type="SUPFAM" id="SSF51419">
    <property type="entry name" value="PLP-binding barrel"/>
    <property type="match status" value="1"/>
</dbReference>
<dbReference type="GeneID" id="18244287"/>
<dbReference type="FunCoup" id="F4PAS9">
    <property type="interactions" value="235"/>
</dbReference>
<dbReference type="GO" id="GO:0005737">
    <property type="term" value="C:cytoplasm"/>
    <property type="evidence" value="ECO:0000318"/>
    <property type="project" value="GO_Central"/>
</dbReference>
<dbReference type="PANTHER" id="PTHR10146">
    <property type="entry name" value="PROLINE SYNTHETASE CO-TRANSCRIBED BACTERIAL HOMOLOG PROTEIN"/>
    <property type="match status" value="1"/>
</dbReference>
<dbReference type="NCBIfam" id="TIGR00044">
    <property type="entry name" value="YggS family pyridoxal phosphate-dependent enzyme"/>
    <property type="match status" value="1"/>
</dbReference>
<evidence type="ECO:0000256" key="3">
    <source>
        <dbReference type="PIRSR" id="PIRSR004848-1"/>
    </source>
</evidence>
<dbReference type="GO" id="GO:0042816">
    <property type="term" value="P:vitamin B6 metabolic process"/>
    <property type="evidence" value="ECO:0000318"/>
    <property type="project" value="GO_Central"/>
</dbReference>
<dbReference type="OMA" id="PLEWHMI"/>
<evidence type="ECO:0000256" key="2">
    <source>
        <dbReference type="HAMAP-Rule" id="MF_03225"/>
    </source>
</evidence>
<evidence type="ECO:0000313" key="7">
    <source>
        <dbReference type="Proteomes" id="UP000007241"/>
    </source>
</evidence>
<dbReference type="STRING" id="684364.F4PAS9"/>
<comment type="cofactor">
    <cofactor evidence="3">
        <name>pyridoxal 5'-phosphate</name>
        <dbReference type="ChEBI" id="CHEBI:597326"/>
    </cofactor>
</comment>
<dbReference type="RefSeq" id="XP_006681824.1">
    <property type="nucleotide sequence ID" value="XM_006681761.1"/>
</dbReference>
<dbReference type="Proteomes" id="UP000007241">
    <property type="component" value="Unassembled WGS sequence"/>
</dbReference>
<dbReference type="PIRSF" id="PIRSF004848">
    <property type="entry name" value="YBL036c_PLPDEIII"/>
    <property type="match status" value="1"/>
</dbReference>
<dbReference type="Pfam" id="PF01168">
    <property type="entry name" value="Ala_racemase_N"/>
    <property type="match status" value="1"/>
</dbReference>
<proteinExistence type="inferred from homology"/>
<evidence type="ECO:0000313" key="6">
    <source>
        <dbReference type="EMBL" id="EGF77736.1"/>
    </source>
</evidence>
<evidence type="ECO:0000256" key="4">
    <source>
        <dbReference type="RuleBase" id="RU004514"/>
    </source>
</evidence>
<dbReference type="InterPro" id="IPR029066">
    <property type="entry name" value="PLP-binding_barrel"/>
</dbReference>
<reference evidence="6 7" key="1">
    <citation type="submission" date="2009-12" db="EMBL/GenBank/DDBJ databases">
        <title>The draft genome of Batrachochytrium dendrobatidis.</title>
        <authorList>
            <consortium name="US DOE Joint Genome Institute (JGI-PGF)"/>
            <person name="Kuo A."/>
            <person name="Salamov A."/>
            <person name="Schmutz J."/>
            <person name="Lucas S."/>
            <person name="Pitluck S."/>
            <person name="Rosenblum E."/>
            <person name="Stajich J."/>
            <person name="Eisen M."/>
            <person name="Grigoriev I.V."/>
        </authorList>
    </citation>
    <scope>NUCLEOTIDE SEQUENCE [LARGE SCALE GENOMIC DNA]</scope>
    <source>
        <strain evidence="7">JAM81 / FGSC 10211</strain>
    </source>
</reference>
<comment type="similarity">
    <text evidence="2 4">Belongs to the pyridoxal phosphate-binding protein YggS/PROSC family.</text>
</comment>
<gene>
    <name evidence="6" type="ORF">BATDEDRAFT_91499</name>
</gene>
<accession>F4PAS9</accession>
<dbReference type="PROSITE" id="PS01211">
    <property type="entry name" value="UPF0001"/>
    <property type="match status" value="1"/>
</dbReference>
<keyword evidence="7" id="KW-1185">Reference proteome</keyword>
<dbReference type="CDD" id="cd06822">
    <property type="entry name" value="PLPDE_III_YBL036c_euk"/>
    <property type="match status" value="1"/>
</dbReference>
<organism evidence="6 7">
    <name type="scientific">Batrachochytrium dendrobatidis (strain JAM81 / FGSC 10211)</name>
    <name type="common">Frog chytrid fungus</name>
    <dbReference type="NCBI Taxonomy" id="684364"/>
    <lineage>
        <taxon>Eukaryota</taxon>
        <taxon>Fungi</taxon>
        <taxon>Fungi incertae sedis</taxon>
        <taxon>Chytridiomycota</taxon>
        <taxon>Chytridiomycota incertae sedis</taxon>
        <taxon>Chytridiomycetes</taxon>
        <taxon>Rhizophydiales</taxon>
        <taxon>Rhizophydiales incertae sedis</taxon>
        <taxon>Batrachochytrium</taxon>
    </lineage>
</organism>
<dbReference type="Gene3D" id="3.20.20.10">
    <property type="entry name" value="Alanine racemase"/>
    <property type="match status" value="1"/>
</dbReference>
<comment type="function">
    <text evidence="2">Pyridoxal 5'-phosphate (PLP)-binding protein, which may be involved in intracellular homeostatic regulation of pyridoxal 5'-phosphate (PLP), the active form of vitamin B6.</text>
</comment>
<dbReference type="PANTHER" id="PTHR10146:SF14">
    <property type="entry name" value="PYRIDOXAL PHOSPHATE HOMEOSTASIS PROTEIN"/>
    <property type="match status" value="1"/>
</dbReference>
<evidence type="ECO:0000256" key="1">
    <source>
        <dbReference type="ARBA" id="ARBA00022898"/>
    </source>
</evidence>
<name>F4PAS9_BATDJ</name>
<dbReference type="HAMAP" id="MF_02087">
    <property type="entry name" value="PLP_homeostasis"/>
    <property type="match status" value="1"/>
</dbReference>
<protein>
    <recommendedName>
        <fullName evidence="2">Pyridoxal phosphate homeostasis protein</fullName>
        <shortName evidence="2">PLP homeostasis protein</shortName>
    </recommendedName>
</protein>
<dbReference type="InParanoid" id="F4PAS9"/>
<sequence>MQNILVDKIRKQEIADNIADITNRIQSIPCKHSWQKQIRLVAVSKTKPASDIAAAYELGHRHFGENVQELVEKASILPSDIHWHFIGSIQSNKCKALADVPNLWTIETIDSSKKALTMNKACQKLASPLRVFLQINTSGEATKSGILPSNCVMTAKEILDECDKLELIGLMCIGAPHNAKNDRNPDFDLLVECKQQIEAAFGMSGLELSMGMSDDFESAIEYGSTNIRVGSSIFGSRSYTK</sequence>
<dbReference type="GO" id="GO:0030170">
    <property type="term" value="F:pyridoxal phosphate binding"/>
    <property type="evidence" value="ECO:0000318"/>
    <property type="project" value="GO_Central"/>
</dbReference>
<dbReference type="EMBL" id="GL882891">
    <property type="protein sequence ID" value="EGF77736.1"/>
    <property type="molecule type" value="Genomic_DNA"/>
</dbReference>
<dbReference type="AlphaFoldDB" id="F4PAS9"/>
<dbReference type="HOGENOM" id="CLU_059988_2_0_1"/>
<dbReference type="InterPro" id="IPR001608">
    <property type="entry name" value="Ala_racemase_N"/>
</dbReference>
<dbReference type="OrthoDB" id="10264196at2759"/>
<dbReference type="FunFam" id="3.20.20.10:FF:000007">
    <property type="entry name" value="Pyridoxal phosphate homeostasis protein"/>
    <property type="match status" value="1"/>
</dbReference>
<dbReference type="InterPro" id="IPR011078">
    <property type="entry name" value="PyrdxlP_homeostasis"/>
</dbReference>
<evidence type="ECO:0000259" key="5">
    <source>
        <dbReference type="Pfam" id="PF01168"/>
    </source>
</evidence>